<protein>
    <submittedName>
        <fullName evidence="1">Uncharacterized protein</fullName>
    </submittedName>
</protein>
<dbReference type="OrthoDB" id="1826256at2759"/>
<dbReference type="Pfam" id="PF03004">
    <property type="entry name" value="Transposase_24"/>
    <property type="match status" value="1"/>
</dbReference>
<dbReference type="Proteomes" id="UP001153076">
    <property type="component" value="Unassembled WGS sequence"/>
</dbReference>
<sequence>MCSDSCCITSRPIKVFLKRSSQSRLNKTTGPKAVTRHTQGFISAAAIAKKMRKGGKIVIVAKLFSKTHTKPKDKTFADDRSKAAWEKYPSLKLAKQVPPSEEDDSHFLEAVRVWSEKDTVYGLGNSVNLFYEKPTNNVTANKPSYTPLSLHNSRLN</sequence>
<proteinExistence type="predicted"/>
<dbReference type="InterPro" id="IPR004252">
    <property type="entry name" value="Probable_transposase_24"/>
</dbReference>
<dbReference type="EMBL" id="JAKOGI010001641">
    <property type="protein sequence ID" value="KAJ8424601.1"/>
    <property type="molecule type" value="Genomic_DNA"/>
</dbReference>
<comment type="caution">
    <text evidence="1">The sequence shown here is derived from an EMBL/GenBank/DDBJ whole genome shotgun (WGS) entry which is preliminary data.</text>
</comment>
<name>A0A9Q1GPQ3_9CARY</name>
<keyword evidence="2" id="KW-1185">Reference proteome</keyword>
<evidence type="ECO:0000313" key="2">
    <source>
        <dbReference type="Proteomes" id="UP001153076"/>
    </source>
</evidence>
<evidence type="ECO:0000313" key="1">
    <source>
        <dbReference type="EMBL" id="KAJ8424601.1"/>
    </source>
</evidence>
<organism evidence="1 2">
    <name type="scientific">Carnegiea gigantea</name>
    <dbReference type="NCBI Taxonomy" id="171969"/>
    <lineage>
        <taxon>Eukaryota</taxon>
        <taxon>Viridiplantae</taxon>
        <taxon>Streptophyta</taxon>
        <taxon>Embryophyta</taxon>
        <taxon>Tracheophyta</taxon>
        <taxon>Spermatophyta</taxon>
        <taxon>Magnoliopsida</taxon>
        <taxon>eudicotyledons</taxon>
        <taxon>Gunneridae</taxon>
        <taxon>Pentapetalae</taxon>
        <taxon>Caryophyllales</taxon>
        <taxon>Cactineae</taxon>
        <taxon>Cactaceae</taxon>
        <taxon>Cactoideae</taxon>
        <taxon>Echinocereeae</taxon>
        <taxon>Carnegiea</taxon>
    </lineage>
</organism>
<reference evidence="1" key="1">
    <citation type="submission" date="2022-04" db="EMBL/GenBank/DDBJ databases">
        <title>Carnegiea gigantea Genome sequencing and assembly v2.</title>
        <authorList>
            <person name="Copetti D."/>
            <person name="Sanderson M.J."/>
            <person name="Burquez A."/>
            <person name="Wojciechowski M.F."/>
        </authorList>
    </citation>
    <scope>NUCLEOTIDE SEQUENCE</scope>
    <source>
        <strain evidence="1">SGP5-SGP5p</strain>
        <tissue evidence="1">Aerial part</tissue>
    </source>
</reference>
<gene>
    <name evidence="1" type="ORF">Cgig2_017505</name>
</gene>
<dbReference type="AlphaFoldDB" id="A0A9Q1GPQ3"/>
<accession>A0A9Q1GPQ3</accession>